<dbReference type="KEGG" id="osn:115212220"/>
<name>A0A6P7SER8_9MOLL</name>
<dbReference type="GO" id="GO:0003676">
    <property type="term" value="F:nucleic acid binding"/>
    <property type="evidence" value="ECO:0007669"/>
    <property type="project" value="InterPro"/>
</dbReference>
<reference evidence="2" key="1">
    <citation type="submission" date="2025-08" db="UniProtKB">
        <authorList>
            <consortium name="RefSeq"/>
        </authorList>
    </citation>
    <scope>IDENTIFICATION</scope>
</reference>
<keyword evidence="1" id="KW-1185">Reference proteome</keyword>
<organism evidence="1 2">
    <name type="scientific">Octopus sinensis</name>
    <name type="common">East Asian common octopus</name>
    <dbReference type="NCBI Taxonomy" id="2607531"/>
    <lineage>
        <taxon>Eukaryota</taxon>
        <taxon>Metazoa</taxon>
        <taxon>Spiralia</taxon>
        <taxon>Lophotrochozoa</taxon>
        <taxon>Mollusca</taxon>
        <taxon>Cephalopoda</taxon>
        <taxon>Coleoidea</taxon>
        <taxon>Octopodiformes</taxon>
        <taxon>Octopoda</taxon>
        <taxon>Incirrata</taxon>
        <taxon>Octopodidae</taxon>
        <taxon>Octopus</taxon>
    </lineage>
</organism>
<dbReference type="AlphaFoldDB" id="A0A6P7SER8"/>
<dbReference type="RefSeq" id="XP_029636919.1">
    <property type="nucleotide sequence ID" value="XM_029781059.1"/>
</dbReference>
<dbReference type="PANTHER" id="PTHR47326:SF1">
    <property type="entry name" value="HTH PSQ-TYPE DOMAIN-CONTAINING PROTEIN"/>
    <property type="match status" value="1"/>
</dbReference>
<dbReference type="Gene3D" id="3.30.420.10">
    <property type="entry name" value="Ribonuclease H-like superfamily/Ribonuclease H"/>
    <property type="match status" value="1"/>
</dbReference>
<gene>
    <name evidence="2" type="primary">LOC115212220</name>
</gene>
<accession>A0A6P7SER8</accession>
<protein>
    <submittedName>
        <fullName evidence="2">Uncharacterized protein LOC115212220</fullName>
    </submittedName>
</protein>
<dbReference type="Proteomes" id="UP000515154">
    <property type="component" value="Linkage group LG5"/>
</dbReference>
<dbReference type="InterPro" id="IPR036397">
    <property type="entry name" value="RNaseH_sf"/>
</dbReference>
<proteinExistence type="predicted"/>
<evidence type="ECO:0000313" key="1">
    <source>
        <dbReference type="Proteomes" id="UP000515154"/>
    </source>
</evidence>
<sequence length="130" mass="15478">MTISWRRIVGTIFSQEILNLEHYCEVFDQLVEQLSDNEKSNAWLQQDSATYYVSNHTLFHLRQTFDHRFFMKVLWPPWPPDLMPLDFFLFLDFFLSGTLFAKNPHTLDELCTDITDIVQNISREVLINAF</sequence>
<dbReference type="PANTHER" id="PTHR47326">
    <property type="entry name" value="TRANSPOSABLE ELEMENT TC3 TRANSPOSASE-LIKE PROTEIN"/>
    <property type="match status" value="1"/>
</dbReference>
<evidence type="ECO:0000313" key="2">
    <source>
        <dbReference type="RefSeq" id="XP_029636919.1"/>
    </source>
</evidence>